<dbReference type="SMART" id="SM00318">
    <property type="entry name" value="SNc"/>
    <property type="match status" value="1"/>
</dbReference>
<evidence type="ECO:0000256" key="5">
    <source>
        <dbReference type="ARBA" id="ARBA00022837"/>
    </source>
</evidence>
<dbReference type="STRING" id="646526.A0A1W0E847"/>
<evidence type="ECO:0000256" key="3">
    <source>
        <dbReference type="ARBA" id="ARBA00022759"/>
    </source>
</evidence>
<evidence type="ECO:0000256" key="4">
    <source>
        <dbReference type="ARBA" id="ARBA00022801"/>
    </source>
</evidence>
<evidence type="ECO:0000256" key="2">
    <source>
        <dbReference type="ARBA" id="ARBA00022722"/>
    </source>
</evidence>
<dbReference type="EMBL" id="MNPJ01000007">
    <property type="protein sequence ID" value="OQS55596.1"/>
    <property type="molecule type" value="Genomic_DNA"/>
</dbReference>
<dbReference type="EMBL" id="MNPJ01000009">
    <property type="protein sequence ID" value="OQS55425.1"/>
    <property type="molecule type" value="Genomic_DNA"/>
</dbReference>
<evidence type="ECO:0000313" key="9">
    <source>
        <dbReference type="EMBL" id="OQS55596.1"/>
    </source>
</evidence>
<dbReference type="Pfam" id="PF00565">
    <property type="entry name" value="SNase"/>
    <property type="match status" value="1"/>
</dbReference>
<dbReference type="OrthoDB" id="430293at2759"/>
<keyword evidence="2" id="KW-0540">Nuclease</keyword>
<accession>A0A1W0E847</accession>
<keyword evidence="6" id="KW-0472">Membrane</keyword>
<protein>
    <submittedName>
        <fullName evidence="9">Lcl3</fullName>
    </submittedName>
</protein>
<dbReference type="PANTHER" id="PTHR12302">
    <property type="entry name" value="EBNA2 BINDING PROTEIN P100"/>
    <property type="match status" value="1"/>
</dbReference>
<keyword evidence="6" id="KW-0812">Transmembrane</keyword>
<organism evidence="8 10">
    <name type="scientific">Ecytonucleospora hepatopenaei</name>
    <dbReference type="NCBI Taxonomy" id="646526"/>
    <lineage>
        <taxon>Eukaryota</taxon>
        <taxon>Fungi</taxon>
        <taxon>Fungi incertae sedis</taxon>
        <taxon>Microsporidia</taxon>
        <taxon>Enterocytozoonidae</taxon>
        <taxon>Ecytonucleospora</taxon>
    </lineage>
</organism>
<dbReference type="VEuPathDB" id="MicrosporidiaDB:EHP00_665"/>
<evidence type="ECO:0000313" key="10">
    <source>
        <dbReference type="Proteomes" id="UP000192758"/>
    </source>
</evidence>
<evidence type="ECO:0000256" key="1">
    <source>
        <dbReference type="ARBA" id="ARBA00005435"/>
    </source>
</evidence>
<proteinExistence type="inferred from homology"/>
<dbReference type="AlphaFoldDB" id="A0A1W0E847"/>
<dbReference type="GO" id="GO:0004519">
    <property type="term" value="F:endonuclease activity"/>
    <property type="evidence" value="ECO:0007669"/>
    <property type="project" value="UniProtKB-KW"/>
</dbReference>
<comment type="caution">
    <text evidence="8">The sequence shown here is derived from an EMBL/GenBank/DDBJ whole genome shotgun (WGS) entry which is preliminary data.</text>
</comment>
<feature type="transmembrane region" description="Helical" evidence="6">
    <location>
        <begin position="6"/>
        <end position="29"/>
    </location>
</feature>
<dbReference type="Proteomes" id="UP000192758">
    <property type="component" value="Unassembled WGS sequence"/>
</dbReference>
<keyword evidence="3" id="KW-0255">Endonuclease</keyword>
<comment type="similarity">
    <text evidence="1">Belongs to the LCL3 family.</text>
</comment>
<reference evidence="8 10" key="1">
    <citation type="journal article" date="2017" name="Environ. Microbiol.">
        <title>Decay of the glycolytic pathway and adaptation to intranuclear parasitism within Enterocytozoonidae microsporidia.</title>
        <authorList>
            <person name="Wiredu Boakye D."/>
            <person name="Jaroenlak P."/>
            <person name="Prachumwat A."/>
            <person name="Williams T.A."/>
            <person name="Bateman K.S."/>
            <person name="Itsathitphaisarn O."/>
            <person name="Sritunyalucksana K."/>
            <person name="Paszkiewicz K.H."/>
            <person name="Moore K.A."/>
            <person name="Stentiford G.D."/>
            <person name="Williams B.A."/>
        </authorList>
    </citation>
    <scope>NUCLEOTIDE SEQUENCE [LARGE SCALE GENOMIC DNA]</scope>
    <source>
        <strain evidence="8 10">TH1</strain>
    </source>
</reference>
<evidence type="ECO:0000259" key="7">
    <source>
        <dbReference type="PROSITE" id="PS50830"/>
    </source>
</evidence>
<dbReference type="InterPro" id="IPR016071">
    <property type="entry name" value="Staphylococal_nuclease_OB-fold"/>
</dbReference>
<dbReference type="InterPro" id="IPR035437">
    <property type="entry name" value="SNase_OB-fold_sf"/>
</dbReference>
<keyword evidence="10" id="KW-1185">Reference proteome</keyword>
<name>A0A1W0E847_9MICR</name>
<evidence type="ECO:0000256" key="6">
    <source>
        <dbReference type="SAM" id="Phobius"/>
    </source>
</evidence>
<sequence length="209" mass="23706">MTAKEFVFKFWYFGIPIVVLLLVGFWLLVKRYTKEEQISIGKSFSVIVTRVGDGDGFKAMHTPWFRSKQIFDKKGKVQKNLPLLSFRLAGVDAPEVAAFGKPAQPFAKESTDFLKFLILYRVVQVKIVGKDMYGRLLAMVYTGGFFNKKNVNDLMLKTGMACVYVGAHAKYGGRLAQMKALEKEAKANRLGMWSSKNVVTPMEHKAKYR</sequence>
<keyword evidence="4" id="KW-0378">Hydrolase</keyword>
<dbReference type="Gene3D" id="2.40.50.90">
    <property type="match status" value="1"/>
</dbReference>
<dbReference type="PANTHER" id="PTHR12302:SF3">
    <property type="entry name" value="SERINE_THREONINE-PROTEIN KINASE 31"/>
    <property type="match status" value="1"/>
</dbReference>
<dbReference type="VEuPathDB" id="MicrosporidiaDB:EHP00_2556"/>
<evidence type="ECO:0000313" key="8">
    <source>
        <dbReference type="EMBL" id="OQS55425.1"/>
    </source>
</evidence>
<dbReference type="PROSITE" id="PS50830">
    <property type="entry name" value="TNASE_3"/>
    <property type="match status" value="1"/>
</dbReference>
<dbReference type="SUPFAM" id="SSF50199">
    <property type="entry name" value="Staphylococcal nuclease"/>
    <property type="match status" value="1"/>
</dbReference>
<feature type="domain" description="TNase-like" evidence="7">
    <location>
        <begin position="42"/>
        <end position="195"/>
    </location>
</feature>
<dbReference type="GO" id="GO:0005737">
    <property type="term" value="C:cytoplasm"/>
    <property type="evidence" value="ECO:0007669"/>
    <property type="project" value="TreeGrafter"/>
</dbReference>
<gene>
    <name evidence="9" type="primary">lcl3</name>
    <name evidence="8" type="ORF">EHP00_2556</name>
    <name evidence="9" type="ORF">EHP00_665</name>
</gene>
<keyword evidence="5" id="KW-0106">Calcium</keyword>
<keyword evidence="6" id="KW-1133">Transmembrane helix</keyword>
<dbReference type="GO" id="GO:0016787">
    <property type="term" value="F:hydrolase activity"/>
    <property type="evidence" value="ECO:0007669"/>
    <property type="project" value="UniProtKB-KW"/>
</dbReference>